<dbReference type="InterPro" id="IPR017830">
    <property type="entry name" value="SQase_HpnE"/>
</dbReference>
<feature type="domain" description="Amine oxidase" evidence="1">
    <location>
        <begin position="11"/>
        <end position="453"/>
    </location>
</feature>
<dbReference type="EMBL" id="CP016171">
    <property type="protein sequence ID" value="ANN72882.1"/>
    <property type="molecule type" value="Genomic_DNA"/>
</dbReference>
<evidence type="ECO:0000313" key="3">
    <source>
        <dbReference type="Proteomes" id="UP000092213"/>
    </source>
</evidence>
<name>A0A193FYP5_9BORD</name>
<sequence>MKAAVVGAGWAGLAAATVLRQAGCDVTVYESGHTPGGRARRVPHPPQGGFDTPLDNGQHILLGAYTDTLALMRRLGRDPDALFLRLPLCLASLDGDFRLAAPRLPAPWHAAAALLGARGLGWADRLACLRLMRGLRAAGWRAVQGETVAALLRRHGQPARAVQRLWEPLCLAALNTPLEQACAQLYANVLRDSLGGPRPATDMLLPRTDLSALWADAAAARCTMRYGHTVQAVVPARDGVEIDGERHDAAVVAVPPAIATRLLAPGPARDAVAGMDRLPHAPIATLNLKLRGPWALPRPMMMLTEDRARGHDGQWLFDRTALSQGPGLAAGTLPGARGQRGGGPAGAGAEIAVVVSAATAIASRDRAQATQGLIHQIREQAARAGLPAMPEVDGTVLLIDKRATFLAVPGMARPAQRTPWRALALAGDWTDTGYPGVLEGAVRSGMRAAEAILAGSGR</sequence>
<dbReference type="Pfam" id="PF01593">
    <property type="entry name" value="Amino_oxidase"/>
    <property type="match status" value="1"/>
</dbReference>
<dbReference type="SUPFAM" id="SSF51905">
    <property type="entry name" value="FAD/NAD(P)-binding domain"/>
    <property type="match status" value="1"/>
</dbReference>
<accession>A0A193FYP5</accession>
<gene>
    <name evidence="2" type="ORF">BAU08_17375</name>
</gene>
<dbReference type="PANTHER" id="PTHR42923">
    <property type="entry name" value="PROTOPORPHYRINOGEN OXIDASE"/>
    <property type="match status" value="1"/>
</dbReference>
<dbReference type="AlphaFoldDB" id="A0A193FYP5"/>
<dbReference type="GO" id="GO:0016491">
    <property type="term" value="F:oxidoreductase activity"/>
    <property type="evidence" value="ECO:0007669"/>
    <property type="project" value="InterPro"/>
</dbReference>
<dbReference type="PANTHER" id="PTHR42923:SF47">
    <property type="entry name" value="BLR3003 PROTEIN"/>
    <property type="match status" value="1"/>
</dbReference>
<dbReference type="STRING" id="463025.BAU08_17375"/>
<dbReference type="Proteomes" id="UP000092213">
    <property type="component" value="Chromosome"/>
</dbReference>
<organism evidence="2 3">
    <name type="scientific">Bordetella bronchialis</name>
    <dbReference type="NCBI Taxonomy" id="463025"/>
    <lineage>
        <taxon>Bacteria</taxon>
        <taxon>Pseudomonadati</taxon>
        <taxon>Pseudomonadota</taxon>
        <taxon>Betaproteobacteria</taxon>
        <taxon>Burkholderiales</taxon>
        <taxon>Alcaligenaceae</taxon>
        <taxon>Bordetella</taxon>
    </lineage>
</organism>
<dbReference type="RefSeq" id="WP_066670701.1">
    <property type="nucleotide sequence ID" value="NZ_CP016171.1"/>
</dbReference>
<reference evidence="2 3" key="1">
    <citation type="submission" date="2016-06" db="EMBL/GenBank/DDBJ databases">
        <title>Complete genome sequences of Bordetella bronchialis and Bordetella flabilis.</title>
        <authorList>
            <person name="LiPuma J.J."/>
            <person name="Spilker T."/>
        </authorList>
    </citation>
    <scope>NUCLEOTIDE SEQUENCE [LARGE SCALE GENOMIC DNA]</scope>
    <source>
        <strain evidence="2 3">AU17976</strain>
    </source>
</reference>
<evidence type="ECO:0000313" key="2">
    <source>
        <dbReference type="EMBL" id="ANN72882.1"/>
    </source>
</evidence>
<proteinExistence type="predicted"/>
<protein>
    <submittedName>
        <fullName evidence="2">Amine oxidoreductase</fullName>
    </submittedName>
</protein>
<dbReference type="PRINTS" id="PR00419">
    <property type="entry name" value="ADXRDTASE"/>
</dbReference>
<dbReference type="NCBIfam" id="TIGR03467">
    <property type="entry name" value="HpnE"/>
    <property type="match status" value="1"/>
</dbReference>
<dbReference type="InterPro" id="IPR002937">
    <property type="entry name" value="Amino_oxidase"/>
</dbReference>
<dbReference type="InterPro" id="IPR050464">
    <property type="entry name" value="Zeta_carotene_desat/Oxidored"/>
</dbReference>
<dbReference type="InterPro" id="IPR036188">
    <property type="entry name" value="FAD/NAD-bd_sf"/>
</dbReference>
<evidence type="ECO:0000259" key="1">
    <source>
        <dbReference type="Pfam" id="PF01593"/>
    </source>
</evidence>
<dbReference type="Gene3D" id="3.50.50.60">
    <property type="entry name" value="FAD/NAD(P)-binding domain"/>
    <property type="match status" value="1"/>
</dbReference>